<gene>
    <name evidence="5" type="ORF">CDAUBV1_LOCUS16740</name>
</gene>
<dbReference type="InterPro" id="IPR050568">
    <property type="entry name" value="Transcr_DNA_Rep_Reg"/>
</dbReference>
<dbReference type="SUPFAM" id="SSF47113">
    <property type="entry name" value="Histone-fold"/>
    <property type="match status" value="1"/>
</dbReference>
<dbReference type="CDD" id="cd22929">
    <property type="entry name" value="HFD_POLE4-like"/>
    <property type="match status" value="1"/>
</dbReference>
<evidence type="ECO:0000256" key="1">
    <source>
        <dbReference type="ARBA" id="ARBA00004123"/>
    </source>
</evidence>
<dbReference type="PANTHER" id="PTHR10252">
    <property type="entry name" value="HISTONE-LIKE TRANSCRIPTION FACTOR CCAAT-RELATED"/>
    <property type="match status" value="1"/>
</dbReference>
<evidence type="ECO:0000256" key="3">
    <source>
        <dbReference type="SAM" id="MobiDB-lite"/>
    </source>
</evidence>
<dbReference type="Gene3D" id="1.10.20.10">
    <property type="entry name" value="Histone, subunit A"/>
    <property type="match status" value="1"/>
</dbReference>
<dbReference type="Pfam" id="PF00808">
    <property type="entry name" value="CBFD_NFYB_HMF"/>
    <property type="match status" value="1"/>
</dbReference>
<dbReference type="GO" id="GO:0005634">
    <property type="term" value="C:nucleus"/>
    <property type="evidence" value="ECO:0007669"/>
    <property type="project" value="UniProtKB-SubCell"/>
</dbReference>
<feature type="region of interest" description="Disordered" evidence="3">
    <location>
        <begin position="1"/>
        <end position="73"/>
    </location>
</feature>
<proteinExistence type="predicted"/>
<organism evidence="5 6">
    <name type="scientific">Calicophoron daubneyi</name>
    <name type="common">Rumen fluke</name>
    <name type="synonym">Paramphistomum daubneyi</name>
    <dbReference type="NCBI Taxonomy" id="300641"/>
    <lineage>
        <taxon>Eukaryota</taxon>
        <taxon>Metazoa</taxon>
        <taxon>Spiralia</taxon>
        <taxon>Lophotrochozoa</taxon>
        <taxon>Platyhelminthes</taxon>
        <taxon>Trematoda</taxon>
        <taxon>Digenea</taxon>
        <taxon>Plagiorchiida</taxon>
        <taxon>Pronocephalata</taxon>
        <taxon>Paramphistomoidea</taxon>
        <taxon>Paramphistomidae</taxon>
        <taxon>Calicophoron</taxon>
    </lineage>
</organism>
<accession>A0AAV2TWF0</accession>
<comment type="subcellular location">
    <subcellularLocation>
        <location evidence="1">Nucleus</location>
    </subcellularLocation>
</comment>
<feature type="domain" description="Transcription factor CBF/NF-Y/archaeal histone" evidence="4">
    <location>
        <begin position="101"/>
        <end position="164"/>
    </location>
</feature>
<dbReference type="AlphaFoldDB" id="A0AAV2TWF0"/>
<sequence length="178" mass="19514">MKGTTTQPTEEISADANQSLFTSGALCPSIAEDPDKSVPENAEIPEFSEAEGEGSKPEKLEAPCPSIFGNSERTDFEHRELSETPGIEDAGSSLIQEKILRLPMSRVKTIVKTVPSVHLVHSETLVLIEHATLCFLRDFCHDVCRAAVEEGKKTVARPHVDAAVRHLAQYEFLEGMLD</sequence>
<dbReference type="GO" id="GO:0046982">
    <property type="term" value="F:protein heterodimerization activity"/>
    <property type="evidence" value="ECO:0007669"/>
    <property type="project" value="InterPro"/>
</dbReference>
<keyword evidence="2" id="KW-0539">Nucleus</keyword>
<evidence type="ECO:0000313" key="5">
    <source>
        <dbReference type="EMBL" id="CAL5141505.1"/>
    </source>
</evidence>
<evidence type="ECO:0000313" key="6">
    <source>
        <dbReference type="Proteomes" id="UP001497525"/>
    </source>
</evidence>
<evidence type="ECO:0000259" key="4">
    <source>
        <dbReference type="Pfam" id="PF00808"/>
    </source>
</evidence>
<dbReference type="EMBL" id="CAXLJL010000889">
    <property type="protein sequence ID" value="CAL5141505.1"/>
    <property type="molecule type" value="Genomic_DNA"/>
</dbReference>
<reference evidence="5" key="1">
    <citation type="submission" date="2024-06" db="EMBL/GenBank/DDBJ databases">
        <authorList>
            <person name="Liu X."/>
            <person name="Lenzi L."/>
            <person name="Haldenby T S."/>
            <person name="Uol C."/>
        </authorList>
    </citation>
    <scope>NUCLEOTIDE SEQUENCE</scope>
</reference>
<name>A0AAV2TWF0_CALDB</name>
<feature type="compositionally biased region" description="Polar residues" evidence="3">
    <location>
        <begin position="1"/>
        <end position="22"/>
    </location>
</feature>
<dbReference type="PANTHER" id="PTHR10252:SF54">
    <property type="entry name" value="CHROMATIN ACCESSIBILITY COMPLEX PROTEIN 1"/>
    <property type="match status" value="1"/>
</dbReference>
<dbReference type="InterPro" id="IPR003958">
    <property type="entry name" value="CBFA_NFYB_domain"/>
</dbReference>
<dbReference type="InterPro" id="IPR009072">
    <property type="entry name" value="Histone-fold"/>
</dbReference>
<comment type="caution">
    <text evidence="5">The sequence shown here is derived from an EMBL/GenBank/DDBJ whole genome shotgun (WGS) entry which is preliminary data.</text>
</comment>
<dbReference type="Proteomes" id="UP001497525">
    <property type="component" value="Unassembled WGS sequence"/>
</dbReference>
<evidence type="ECO:0000256" key="2">
    <source>
        <dbReference type="ARBA" id="ARBA00023242"/>
    </source>
</evidence>
<protein>
    <recommendedName>
        <fullName evidence="4">Transcription factor CBF/NF-Y/archaeal histone domain-containing protein</fullName>
    </recommendedName>
</protein>